<dbReference type="Pfam" id="PF01370">
    <property type="entry name" value="Epimerase"/>
    <property type="match status" value="1"/>
</dbReference>
<dbReference type="Pfam" id="PF08338">
    <property type="entry name" value="DUF1731"/>
    <property type="match status" value="1"/>
</dbReference>
<evidence type="ECO:0000259" key="3">
    <source>
        <dbReference type="Pfam" id="PF08338"/>
    </source>
</evidence>
<dbReference type="PANTHER" id="PTHR11092:SF0">
    <property type="entry name" value="EPIMERASE FAMILY PROTEIN SDR39U1"/>
    <property type="match status" value="1"/>
</dbReference>
<dbReference type="PANTHER" id="PTHR11092">
    <property type="entry name" value="SUGAR NUCLEOTIDE EPIMERASE RELATED"/>
    <property type="match status" value="1"/>
</dbReference>
<gene>
    <name evidence="4" type="ORF">JF543_08820</name>
</gene>
<comment type="similarity">
    <text evidence="1">Belongs to the NAD(P)-dependent epimerase/dehydratase family. SDR39U1 subfamily.</text>
</comment>
<feature type="domain" description="DUF1731" evidence="3">
    <location>
        <begin position="247"/>
        <end position="294"/>
    </location>
</feature>
<feature type="domain" description="NAD-dependent epimerase/dehydratase" evidence="2">
    <location>
        <begin position="5"/>
        <end position="214"/>
    </location>
</feature>
<evidence type="ECO:0000313" key="4">
    <source>
        <dbReference type="EMBL" id="MBN8206062.1"/>
    </source>
</evidence>
<sequence>MSAHVVIAGGSGLIGTALTDALVARGDRVTRLVRRPPAHPGEVQWQPEDGVLDPRALEGASAVVALNGASVGQMPWTAPYRRKLLSSRLAPTTTLVAALRDLGRGAPTLVSASAVGYYGSVPGRMLTESSPAGDTFLARVCIEWEGAARQAADVTRVALARTAPVIHRRGVLRPLIALTSLGVGGPLGGGDQVWPWISLDDEVRALLHIIDQNLDGPVNLTGPASATANDVGRALARELHRPFWLPVPAWALRSVLSAPAADSLLLADADVRPTALLDSGFRFVHDTADAAVAAAVAAR</sequence>
<proteinExistence type="inferred from homology"/>
<dbReference type="InterPro" id="IPR036291">
    <property type="entry name" value="NAD(P)-bd_dom_sf"/>
</dbReference>
<evidence type="ECO:0000313" key="5">
    <source>
        <dbReference type="Proteomes" id="UP000664385"/>
    </source>
</evidence>
<dbReference type="EMBL" id="JAEMWU010000001">
    <property type="protein sequence ID" value="MBN8206062.1"/>
    <property type="molecule type" value="Genomic_DNA"/>
</dbReference>
<accession>A0A939ITB3</accession>
<dbReference type="NCBIfam" id="TIGR01777">
    <property type="entry name" value="yfcH"/>
    <property type="match status" value="1"/>
</dbReference>
<evidence type="ECO:0000259" key="2">
    <source>
        <dbReference type="Pfam" id="PF01370"/>
    </source>
</evidence>
<organism evidence="4 5">
    <name type="scientific">Microbacterium esteraromaticum</name>
    <dbReference type="NCBI Taxonomy" id="57043"/>
    <lineage>
        <taxon>Bacteria</taxon>
        <taxon>Bacillati</taxon>
        <taxon>Actinomycetota</taxon>
        <taxon>Actinomycetes</taxon>
        <taxon>Micrococcales</taxon>
        <taxon>Microbacteriaceae</taxon>
        <taxon>Microbacterium</taxon>
    </lineage>
</organism>
<evidence type="ECO:0000256" key="1">
    <source>
        <dbReference type="ARBA" id="ARBA00009353"/>
    </source>
</evidence>
<dbReference type="AlphaFoldDB" id="A0A939ITB3"/>
<dbReference type="RefSeq" id="WP_206823779.1">
    <property type="nucleotide sequence ID" value="NZ_JAEMWU010000001.1"/>
</dbReference>
<dbReference type="InterPro" id="IPR001509">
    <property type="entry name" value="Epimerase_deHydtase"/>
</dbReference>
<dbReference type="SUPFAM" id="SSF51735">
    <property type="entry name" value="NAD(P)-binding Rossmann-fold domains"/>
    <property type="match status" value="1"/>
</dbReference>
<comment type="caution">
    <text evidence="4">The sequence shown here is derived from an EMBL/GenBank/DDBJ whole genome shotgun (WGS) entry which is preliminary data.</text>
</comment>
<dbReference type="Gene3D" id="3.40.50.720">
    <property type="entry name" value="NAD(P)-binding Rossmann-like Domain"/>
    <property type="match status" value="1"/>
</dbReference>
<name>A0A939ITB3_9MICO</name>
<protein>
    <submittedName>
        <fullName evidence="4">TIGR01777 family oxidoreductase</fullName>
    </submittedName>
</protein>
<dbReference type="InterPro" id="IPR013549">
    <property type="entry name" value="DUF1731"/>
</dbReference>
<reference evidence="4" key="1">
    <citation type="submission" date="2020-12" db="EMBL/GenBank/DDBJ databases">
        <title>PHA producing bacteria isolated from mangrove.</title>
        <authorList>
            <person name="Zheng W."/>
            <person name="Yu S."/>
            <person name="Huang Y."/>
        </authorList>
    </citation>
    <scope>NUCLEOTIDE SEQUENCE</scope>
    <source>
        <strain evidence="4">GN8-5</strain>
    </source>
</reference>
<dbReference type="Proteomes" id="UP000664385">
    <property type="component" value="Unassembled WGS sequence"/>
</dbReference>
<dbReference type="InterPro" id="IPR010099">
    <property type="entry name" value="SDR39U1"/>
</dbReference>